<dbReference type="Pfam" id="PF11429">
    <property type="entry name" value="Colicin_D"/>
    <property type="match status" value="1"/>
</dbReference>
<name>A0A8J3C901_9PSEU</name>
<sequence>MSKKYDEHAAVFGVTGNRNKQNLARFEAAMRQHMLDPETKIYRFNYRHQGSAIGFIKPGIKKADPSKMVMLRSDGTFWSAWNLKEKQFLSIIQKGFLWG</sequence>
<keyword evidence="3" id="KW-1185">Reference proteome</keyword>
<evidence type="ECO:0000313" key="2">
    <source>
        <dbReference type="EMBL" id="GGM58481.1"/>
    </source>
</evidence>
<protein>
    <recommendedName>
        <fullName evidence="1">Colicin D C-terminal domain-containing protein</fullName>
    </recommendedName>
</protein>
<dbReference type="Gene3D" id="3.10.450.200">
    <property type="match status" value="1"/>
</dbReference>
<evidence type="ECO:0000259" key="1">
    <source>
        <dbReference type="Pfam" id="PF11429"/>
    </source>
</evidence>
<dbReference type="InterPro" id="IPR038233">
    <property type="entry name" value="Colicin_D/E5_nuclease"/>
</dbReference>
<dbReference type="InterPro" id="IPR024440">
    <property type="entry name" value="ColicinD_C"/>
</dbReference>
<dbReference type="InterPro" id="IPR037178">
    <property type="entry name" value="ColicinD_C_sf"/>
</dbReference>
<organism evidence="2 3">
    <name type="scientific">Longimycelium tulufanense</name>
    <dbReference type="NCBI Taxonomy" id="907463"/>
    <lineage>
        <taxon>Bacteria</taxon>
        <taxon>Bacillati</taxon>
        <taxon>Actinomycetota</taxon>
        <taxon>Actinomycetes</taxon>
        <taxon>Pseudonocardiales</taxon>
        <taxon>Pseudonocardiaceae</taxon>
        <taxon>Longimycelium</taxon>
    </lineage>
</organism>
<reference evidence="2" key="1">
    <citation type="journal article" date="2014" name="Int. J. Syst. Evol. Microbiol.">
        <title>Complete genome sequence of Corynebacterium casei LMG S-19264T (=DSM 44701T), isolated from a smear-ripened cheese.</title>
        <authorList>
            <consortium name="US DOE Joint Genome Institute (JGI-PGF)"/>
            <person name="Walter F."/>
            <person name="Albersmeier A."/>
            <person name="Kalinowski J."/>
            <person name="Ruckert C."/>
        </authorList>
    </citation>
    <scope>NUCLEOTIDE SEQUENCE</scope>
    <source>
        <strain evidence="2">CGMCC 4.5737</strain>
    </source>
</reference>
<dbReference type="EMBL" id="BMMK01000014">
    <property type="protein sequence ID" value="GGM58481.1"/>
    <property type="molecule type" value="Genomic_DNA"/>
</dbReference>
<reference evidence="2" key="2">
    <citation type="submission" date="2020-09" db="EMBL/GenBank/DDBJ databases">
        <authorList>
            <person name="Sun Q."/>
            <person name="Zhou Y."/>
        </authorList>
    </citation>
    <scope>NUCLEOTIDE SEQUENCE</scope>
    <source>
        <strain evidence="2">CGMCC 4.5737</strain>
    </source>
</reference>
<accession>A0A8J3C901</accession>
<dbReference type="SUPFAM" id="SSF102824">
    <property type="entry name" value="Colicin D/E5 nuclease domain"/>
    <property type="match status" value="1"/>
</dbReference>
<evidence type="ECO:0000313" key="3">
    <source>
        <dbReference type="Proteomes" id="UP000637578"/>
    </source>
</evidence>
<proteinExistence type="predicted"/>
<dbReference type="GO" id="GO:0004540">
    <property type="term" value="F:RNA nuclease activity"/>
    <property type="evidence" value="ECO:0007669"/>
    <property type="project" value="InterPro"/>
</dbReference>
<feature type="domain" description="Colicin D C-terminal" evidence="1">
    <location>
        <begin position="3"/>
        <end position="89"/>
    </location>
</feature>
<dbReference type="Proteomes" id="UP000637578">
    <property type="component" value="Unassembled WGS sequence"/>
</dbReference>
<dbReference type="RefSeq" id="WP_189058457.1">
    <property type="nucleotide sequence ID" value="NZ_BMMK01000014.1"/>
</dbReference>
<dbReference type="AlphaFoldDB" id="A0A8J3C901"/>
<gene>
    <name evidence="2" type="ORF">GCM10012275_32140</name>
</gene>
<comment type="caution">
    <text evidence="2">The sequence shown here is derived from an EMBL/GenBank/DDBJ whole genome shotgun (WGS) entry which is preliminary data.</text>
</comment>